<dbReference type="Proteomes" id="UP000293142">
    <property type="component" value="Unassembled WGS sequence"/>
</dbReference>
<comment type="caution">
    <text evidence="4">The sequence shown here is derived from an EMBL/GenBank/DDBJ whole genome shotgun (WGS) entry which is preliminary data.</text>
</comment>
<dbReference type="GO" id="GO:0051287">
    <property type="term" value="F:NAD binding"/>
    <property type="evidence" value="ECO:0007669"/>
    <property type="project" value="InterPro"/>
</dbReference>
<keyword evidence="5" id="KW-1185">Reference proteome</keyword>
<gene>
    <name evidence="4" type="ORF">EYB31_00460</name>
</gene>
<accession>A0A4Q9DWQ5</accession>
<evidence type="ECO:0000313" key="4">
    <source>
        <dbReference type="EMBL" id="TBL81524.1"/>
    </source>
</evidence>
<dbReference type="InterPro" id="IPR006140">
    <property type="entry name" value="D-isomer_DH_NAD-bd"/>
</dbReference>
<evidence type="ECO:0000256" key="1">
    <source>
        <dbReference type="ARBA" id="ARBA00023002"/>
    </source>
</evidence>
<dbReference type="EMBL" id="SIRE01000002">
    <property type="protein sequence ID" value="TBL81524.1"/>
    <property type="molecule type" value="Genomic_DNA"/>
</dbReference>
<dbReference type="GO" id="GO:0005829">
    <property type="term" value="C:cytosol"/>
    <property type="evidence" value="ECO:0007669"/>
    <property type="project" value="TreeGrafter"/>
</dbReference>
<evidence type="ECO:0000313" key="5">
    <source>
        <dbReference type="Proteomes" id="UP000293142"/>
    </source>
</evidence>
<dbReference type="SUPFAM" id="SSF51735">
    <property type="entry name" value="NAD(P)-binding Rossmann-fold domains"/>
    <property type="match status" value="1"/>
</dbReference>
<dbReference type="Pfam" id="PF02826">
    <property type="entry name" value="2-Hacid_dh_C"/>
    <property type="match status" value="1"/>
</dbReference>
<dbReference type="InterPro" id="IPR050223">
    <property type="entry name" value="D-isomer_2-hydroxyacid_DH"/>
</dbReference>
<keyword evidence="1" id="KW-0560">Oxidoreductase</keyword>
<dbReference type="GO" id="GO:0016618">
    <property type="term" value="F:hydroxypyruvate reductase [NAD(P)H] activity"/>
    <property type="evidence" value="ECO:0007669"/>
    <property type="project" value="TreeGrafter"/>
</dbReference>
<sequence>MKGCFVSKNGIKIDYVFGGGRKAQLSSELDMLDEIISRANMDTFKEKLQDIDVIFATWDMEDFTQAEVRDYFPNLKAVFYAAGSVRYFAGPFLESGVKVISAWGAMAIPVAEFTVSQIVQANKGYYLAMSLFREKGYADANALATRAFPGTYHTKVGILGAGMIGKLVIHMLKSYSVDIFVYDPFMSEEQAISLGVKKSSLEEIFSECQTISNHIANNPQTVGMLDYKLFTLMKNNAAFINTGRGAQVVEADLARALREKPERCAILDVTYPEPCPPEHEFWQLPNLFLTPHIAGLAAAEVWRMADYMMAEFRRFKQGQRLEYEVTLSMLSTMA</sequence>
<dbReference type="Gene3D" id="3.40.50.720">
    <property type="entry name" value="NAD(P)-binding Rossmann-like Domain"/>
    <property type="match status" value="2"/>
</dbReference>
<dbReference type="InterPro" id="IPR036291">
    <property type="entry name" value="NAD(P)-bd_dom_sf"/>
</dbReference>
<reference evidence="4 5" key="1">
    <citation type="submission" date="2019-02" db="EMBL/GenBank/DDBJ databases">
        <title>Paenibacillus sp. nov., isolated from surface-sterilized tissue of Thalictrum simplex L.</title>
        <authorList>
            <person name="Tuo L."/>
        </authorList>
    </citation>
    <scope>NUCLEOTIDE SEQUENCE [LARGE SCALE GENOMIC DNA]</scope>
    <source>
        <strain evidence="4 5">N2SHLJ1</strain>
    </source>
</reference>
<dbReference type="GO" id="GO:0030267">
    <property type="term" value="F:glyoxylate reductase (NADPH) activity"/>
    <property type="evidence" value="ECO:0007669"/>
    <property type="project" value="TreeGrafter"/>
</dbReference>
<organism evidence="4 5">
    <name type="scientific">Paenibacillus thalictri</name>
    <dbReference type="NCBI Taxonomy" id="2527873"/>
    <lineage>
        <taxon>Bacteria</taxon>
        <taxon>Bacillati</taxon>
        <taxon>Bacillota</taxon>
        <taxon>Bacilli</taxon>
        <taxon>Bacillales</taxon>
        <taxon>Paenibacillaceae</taxon>
        <taxon>Paenibacillus</taxon>
    </lineage>
</organism>
<feature type="domain" description="D-isomer specific 2-hydroxyacid dehydrogenase NAD-binding" evidence="3">
    <location>
        <begin position="127"/>
        <end position="294"/>
    </location>
</feature>
<name>A0A4Q9DWQ5_9BACL</name>
<dbReference type="RefSeq" id="WP_131011309.1">
    <property type="nucleotide sequence ID" value="NZ_SIRE01000002.1"/>
</dbReference>
<proteinExistence type="predicted"/>
<protein>
    <submittedName>
        <fullName evidence="4">Hydroxyacid dehydrogenase</fullName>
    </submittedName>
</protein>
<dbReference type="PANTHER" id="PTHR10996:SF178">
    <property type="entry name" value="2-HYDROXYACID DEHYDROGENASE YGL185C-RELATED"/>
    <property type="match status" value="1"/>
</dbReference>
<dbReference type="OrthoDB" id="9805416at2"/>
<keyword evidence="2" id="KW-0520">NAD</keyword>
<evidence type="ECO:0000259" key="3">
    <source>
        <dbReference type="Pfam" id="PF02826"/>
    </source>
</evidence>
<dbReference type="PANTHER" id="PTHR10996">
    <property type="entry name" value="2-HYDROXYACID DEHYDROGENASE-RELATED"/>
    <property type="match status" value="1"/>
</dbReference>
<dbReference type="AlphaFoldDB" id="A0A4Q9DWQ5"/>
<dbReference type="CDD" id="cd12167">
    <property type="entry name" value="2-Hacid_dh_8"/>
    <property type="match status" value="1"/>
</dbReference>
<evidence type="ECO:0000256" key="2">
    <source>
        <dbReference type="ARBA" id="ARBA00023027"/>
    </source>
</evidence>